<reference evidence="1 2" key="1">
    <citation type="submission" date="2023-08" db="EMBL/GenBank/DDBJ databases">
        <authorList>
            <person name="Folkvardsen B D."/>
            <person name="Norman A."/>
        </authorList>
    </citation>
    <scope>NUCLEOTIDE SEQUENCE [LARGE SCALE GENOMIC DNA]</scope>
    <source>
        <strain evidence="1 2">Mu0050</strain>
    </source>
</reference>
<dbReference type="Pfam" id="PF10824">
    <property type="entry name" value="T7SS_ESX_EspC"/>
    <property type="match status" value="1"/>
</dbReference>
<accession>A0ABN9P645</accession>
<dbReference type="Proteomes" id="UP001190466">
    <property type="component" value="Chromosome"/>
</dbReference>
<name>A0ABN9P645_9MYCO</name>
<protein>
    <submittedName>
        <fullName evidence="1">Type VII secretion target</fullName>
    </submittedName>
</protein>
<dbReference type="InterPro" id="IPR022536">
    <property type="entry name" value="EspC"/>
</dbReference>
<keyword evidence="2" id="KW-1185">Reference proteome</keyword>
<gene>
    <name evidence="1" type="ORF">MU0050_003550</name>
</gene>
<organism evidence="1 2">
    <name type="scientific">[Mycobacterium] wendilense</name>
    <dbReference type="NCBI Taxonomy" id="3064284"/>
    <lineage>
        <taxon>Bacteria</taxon>
        <taxon>Bacillati</taxon>
        <taxon>Actinomycetota</taxon>
        <taxon>Actinomycetes</taxon>
        <taxon>Mycobacteriales</taxon>
        <taxon>Mycobacteriaceae</taxon>
        <taxon>Mycolicibacter</taxon>
    </lineage>
</organism>
<dbReference type="EMBL" id="OY726395">
    <property type="protein sequence ID" value="CAJ1585136.1"/>
    <property type="molecule type" value="Genomic_DNA"/>
</dbReference>
<sequence>MGRHEVRVDAAELRTVAEEFERIAETVGRVARLPLSFSAAVAGRDHGADGDAVRRELQRRNADLALWSRAAAEIAVALRAGAARYTDSDRGAAARLG</sequence>
<evidence type="ECO:0000313" key="2">
    <source>
        <dbReference type="Proteomes" id="UP001190466"/>
    </source>
</evidence>
<dbReference type="InterPro" id="IPR036689">
    <property type="entry name" value="ESAT-6-like_sf"/>
</dbReference>
<dbReference type="RefSeq" id="WP_316510868.1">
    <property type="nucleotide sequence ID" value="NZ_OY726395.1"/>
</dbReference>
<dbReference type="SUPFAM" id="SSF140453">
    <property type="entry name" value="EsxAB dimer-like"/>
    <property type="match status" value="1"/>
</dbReference>
<evidence type="ECO:0000313" key="1">
    <source>
        <dbReference type="EMBL" id="CAJ1585136.1"/>
    </source>
</evidence>
<proteinExistence type="predicted"/>